<evidence type="ECO:0000256" key="5">
    <source>
        <dbReference type="ARBA" id="ARBA00022454"/>
    </source>
</evidence>
<evidence type="ECO:0000256" key="8">
    <source>
        <dbReference type="PIRNR" id="PIRNR007764"/>
    </source>
</evidence>
<evidence type="ECO:0000256" key="4">
    <source>
        <dbReference type="ARBA" id="ARBA00014804"/>
    </source>
</evidence>
<name>A0A7M7NUQ6_STRPU</name>
<dbReference type="InParanoid" id="A0A7M7NUQ6"/>
<keyword evidence="9" id="KW-0175">Coiled coil</keyword>
<evidence type="ECO:0000256" key="6">
    <source>
        <dbReference type="ARBA" id="ARBA00022705"/>
    </source>
</evidence>
<dbReference type="InterPro" id="IPR031633">
    <property type="entry name" value="SLD5_C"/>
</dbReference>
<evidence type="ECO:0000313" key="13">
    <source>
        <dbReference type="Proteomes" id="UP000007110"/>
    </source>
</evidence>
<dbReference type="PANTHER" id="PTHR21206:SF0">
    <property type="entry name" value="DNA REPLICATION COMPLEX GINS PROTEIN SLD5"/>
    <property type="match status" value="1"/>
</dbReference>
<reference evidence="13" key="1">
    <citation type="submission" date="2015-02" db="EMBL/GenBank/DDBJ databases">
        <title>Genome sequencing for Strongylocentrotus purpuratus.</title>
        <authorList>
            <person name="Murali S."/>
            <person name="Liu Y."/>
            <person name="Vee V."/>
            <person name="English A."/>
            <person name="Wang M."/>
            <person name="Skinner E."/>
            <person name="Han Y."/>
            <person name="Muzny D.M."/>
            <person name="Worley K.C."/>
            <person name="Gibbs R.A."/>
        </authorList>
    </citation>
    <scope>NUCLEOTIDE SEQUENCE</scope>
</reference>
<dbReference type="CDD" id="cd21692">
    <property type="entry name" value="GINS_B_Sld5"/>
    <property type="match status" value="1"/>
</dbReference>
<dbReference type="PIRSF" id="PIRSF007764">
    <property type="entry name" value="Sld5"/>
    <property type="match status" value="1"/>
</dbReference>
<dbReference type="OMA" id="VIPEMTD"/>
<dbReference type="GO" id="GO:0006261">
    <property type="term" value="P:DNA-templated DNA replication"/>
    <property type="evidence" value="ECO:0007669"/>
    <property type="project" value="InterPro"/>
</dbReference>
<evidence type="ECO:0000256" key="7">
    <source>
        <dbReference type="ARBA" id="ARBA00023242"/>
    </source>
</evidence>
<dbReference type="AlphaFoldDB" id="A0A7M7NUQ6"/>
<keyword evidence="5" id="KW-0158">Chromosome</keyword>
<proteinExistence type="inferred from homology"/>
<dbReference type="InterPro" id="IPR036224">
    <property type="entry name" value="GINS_bundle-like_dom_sf"/>
</dbReference>
<dbReference type="GO" id="GO:0000727">
    <property type="term" value="P:double-strand break repair via break-induced replication"/>
    <property type="evidence" value="ECO:0000318"/>
    <property type="project" value="GO_Central"/>
</dbReference>
<keyword evidence="13" id="KW-1185">Reference proteome</keyword>
<dbReference type="FunCoup" id="A0A7M7NUQ6">
    <property type="interactions" value="1501"/>
</dbReference>
<dbReference type="InterPro" id="IPR038749">
    <property type="entry name" value="Sld5_GINS_A"/>
</dbReference>
<dbReference type="Pfam" id="PF16922">
    <property type="entry name" value="SLD5_C"/>
    <property type="match status" value="1"/>
</dbReference>
<dbReference type="RefSeq" id="XP_030841252.1">
    <property type="nucleotide sequence ID" value="XM_030985392.1"/>
</dbReference>
<comment type="function">
    <text evidence="8">The GINS complex plays an essential role in the initiation of DNA replication.</text>
</comment>
<evidence type="ECO:0000313" key="12">
    <source>
        <dbReference type="EnsemblMetazoa" id="XP_030841252"/>
    </source>
</evidence>
<dbReference type="SUPFAM" id="SSF160059">
    <property type="entry name" value="PriA/YqbF domain"/>
    <property type="match status" value="1"/>
</dbReference>
<evidence type="ECO:0000256" key="2">
    <source>
        <dbReference type="ARBA" id="ARBA00004286"/>
    </source>
</evidence>
<dbReference type="GeneID" id="574880"/>
<dbReference type="InterPro" id="IPR008591">
    <property type="entry name" value="GINS_Sld5"/>
</dbReference>
<evidence type="ECO:0000256" key="9">
    <source>
        <dbReference type="SAM" id="Coils"/>
    </source>
</evidence>
<dbReference type="PANTHER" id="PTHR21206">
    <property type="entry name" value="SLD5 PROTEIN"/>
    <property type="match status" value="1"/>
</dbReference>
<evidence type="ECO:0000256" key="1">
    <source>
        <dbReference type="ARBA" id="ARBA00004123"/>
    </source>
</evidence>
<protein>
    <recommendedName>
        <fullName evidence="4 8">DNA replication complex GINS protein SLD5</fullName>
    </recommendedName>
</protein>
<feature type="domain" description="DNA replication complex GINS protein SLD5 C-terminal" evidence="11">
    <location>
        <begin position="166"/>
        <end position="225"/>
    </location>
</feature>
<dbReference type="Proteomes" id="UP000007110">
    <property type="component" value="Unassembled WGS sequence"/>
</dbReference>
<dbReference type="Pfam" id="PF05916">
    <property type="entry name" value="Sld5"/>
    <property type="match status" value="1"/>
</dbReference>
<dbReference type="FunFam" id="3.40.5.60:FF:000001">
    <property type="entry name" value="DNA replication complex GINS protein SLD5"/>
    <property type="match status" value="1"/>
</dbReference>
<evidence type="ECO:0000259" key="11">
    <source>
        <dbReference type="Pfam" id="PF16922"/>
    </source>
</evidence>
<dbReference type="Gene3D" id="1.20.58.1030">
    <property type="match status" value="1"/>
</dbReference>
<organism evidence="12 13">
    <name type="scientific">Strongylocentrotus purpuratus</name>
    <name type="common">Purple sea urchin</name>
    <dbReference type="NCBI Taxonomy" id="7668"/>
    <lineage>
        <taxon>Eukaryota</taxon>
        <taxon>Metazoa</taxon>
        <taxon>Echinodermata</taxon>
        <taxon>Eleutherozoa</taxon>
        <taxon>Echinozoa</taxon>
        <taxon>Echinoidea</taxon>
        <taxon>Euechinoidea</taxon>
        <taxon>Echinacea</taxon>
        <taxon>Camarodonta</taxon>
        <taxon>Echinidea</taxon>
        <taxon>Strongylocentrotidae</taxon>
        <taxon>Strongylocentrotus</taxon>
    </lineage>
</organism>
<accession>A0A7M7NUQ6</accession>
<feature type="coiled-coil region" evidence="9">
    <location>
        <begin position="45"/>
        <end position="72"/>
    </location>
</feature>
<dbReference type="SUPFAM" id="SSF158573">
    <property type="entry name" value="GINS helical bundle-like"/>
    <property type="match status" value="1"/>
</dbReference>
<comment type="subcellular location">
    <subcellularLocation>
        <location evidence="2">Chromosome</location>
    </subcellularLocation>
    <subcellularLocation>
        <location evidence="1 8">Nucleus</location>
    </subcellularLocation>
</comment>
<feature type="domain" description="GINS subunit" evidence="10">
    <location>
        <begin position="56"/>
        <end position="139"/>
    </location>
</feature>
<comment type="similarity">
    <text evidence="3 8">Belongs to the GINS4/SLD5 family.</text>
</comment>
<keyword evidence="6 8" id="KW-0235">DNA replication</keyword>
<dbReference type="KEGG" id="spu:574880"/>
<dbReference type="InterPro" id="IPR021151">
    <property type="entry name" value="GINS_A"/>
</dbReference>
<dbReference type="OrthoDB" id="338231at2759"/>
<keyword evidence="7 8" id="KW-0539">Nucleus</keyword>
<dbReference type="CDD" id="cd11711">
    <property type="entry name" value="GINS_A_Sld5"/>
    <property type="match status" value="1"/>
</dbReference>
<dbReference type="GO" id="GO:0000811">
    <property type="term" value="C:GINS complex"/>
    <property type="evidence" value="ECO:0000318"/>
    <property type="project" value="GO_Central"/>
</dbReference>
<evidence type="ECO:0000259" key="10">
    <source>
        <dbReference type="Pfam" id="PF05916"/>
    </source>
</evidence>
<dbReference type="FunFam" id="1.20.58.1030:FF:000002">
    <property type="entry name" value="DNA replication complex GINS protein SLD5"/>
    <property type="match status" value="1"/>
</dbReference>
<evidence type="ECO:0000256" key="3">
    <source>
        <dbReference type="ARBA" id="ARBA00008187"/>
    </source>
</evidence>
<dbReference type="Gene3D" id="3.40.5.60">
    <property type="match status" value="1"/>
</dbReference>
<dbReference type="EnsemblMetazoa" id="XM_030985392">
    <property type="protein sequence ID" value="XP_030841252"/>
    <property type="gene ID" value="LOC574880"/>
</dbReference>
<reference evidence="12" key="2">
    <citation type="submission" date="2021-01" db="UniProtKB">
        <authorList>
            <consortium name="EnsemblMetazoa"/>
        </authorList>
    </citation>
    <scope>IDENTIFICATION</scope>
</reference>
<sequence length="225" mass="26158">MSEEIDESLENEFSSDEEEVEMTAADVLLKLEEAWLNEKFAPDLLESKVEIVECMLEQLQQMEENVKKCKKGDFRIIVHKMEIDRIRYVLSSYLRIRLRKIEKFVHHTLHKESTRGPDEPKMLSPEEFTFAKEFAESLESNSNTVVLRHMPPNLQTLDKQKLVPKPNLDSYVFLRANERQEQILIEPELEDEQNAEVVDIDAGSQYIMRYRPMGSLVASGAVSLI</sequence>